<accession>A0ABN9YJT9</accession>
<feature type="signal peptide" evidence="1">
    <location>
        <begin position="1"/>
        <end position="16"/>
    </location>
</feature>
<evidence type="ECO:0000256" key="1">
    <source>
        <dbReference type="SAM" id="SignalP"/>
    </source>
</evidence>
<protein>
    <submittedName>
        <fullName evidence="2">Uncharacterized protein</fullName>
    </submittedName>
</protein>
<gene>
    <name evidence="2" type="ORF">PCOR1329_LOCUS85518</name>
</gene>
<evidence type="ECO:0000313" key="2">
    <source>
        <dbReference type="EMBL" id="CAK0911750.1"/>
    </source>
</evidence>
<sequence length="484" mass="51908">MATLLALATAPTLVEASPTAGSASLISEFAVPNAPSGLFYYPDQDLLYVLCGTSTNGDHYLYAYTTDGTLKCTITIPEAVGMSRVDGFFIADSKAYIADSQGPIYAGTSGRLGGSMYEMDWEDPCQCDENDNSVDDFSPSCDLSTASWSPSSITAQADIVASTVSSSEGGGNDAYFRNSGVLVKDGSFFAVNGVHPVTQGDYTSYYQKSLIKASLSGIIDNVPAVEEYWPFTASTLGHDVDMEALTCGDDDCATYIYIGDEYNYIYRLTLGTTDPASAVEYEWDVADLVGGSSIATDKGIESLTYSSKTGYFYAAVPRDFGEWWMGISTSSSVHEPILVHLIWGKAPEAVGRPTTLREPAPLMQEQPGSLRGWCPTARKGTRLLGKYLGLLLDEMSRGELKDVELCKTLSWMVPKATGDNAPAPPMRLATGGCDHQAAVWKCEGDSWMQEPCAGGAVHSDWVRCVAWRPDGSAVIASGGWDMTV</sequence>
<feature type="chain" id="PRO_5046728802" evidence="1">
    <location>
        <begin position="17"/>
        <end position="484"/>
    </location>
</feature>
<organism evidence="2 3">
    <name type="scientific">Prorocentrum cordatum</name>
    <dbReference type="NCBI Taxonomy" id="2364126"/>
    <lineage>
        <taxon>Eukaryota</taxon>
        <taxon>Sar</taxon>
        <taxon>Alveolata</taxon>
        <taxon>Dinophyceae</taxon>
        <taxon>Prorocentrales</taxon>
        <taxon>Prorocentraceae</taxon>
        <taxon>Prorocentrum</taxon>
    </lineage>
</organism>
<reference evidence="2" key="1">
    <citation type="submission" date="2023-10" db="EMBL/GenBank/DDBJ databases">
        <authorList>
            <person name="Chen Y."/>
            <person name="Shah S."/>
            <person name="Dougan E. K."/>
            <person name="Thang M."/>
            <person name="Chan C."/>
        </authorList>
    </citation>
    <scope>NUCLEOTIDE SEQUENCE [LARGE SCALE GENOMIC DNA]</scope>
</reference>
<dbReference type="InterPro" id="IPR015943">
    <property type="entry name" value="WD40/YVTN_repeat-like_dom_sf"/>
</dbReference>
<keyword evidence="1" id="KW-0732">Signal</keyword>
<name>A0ABN9YJT9_9DINO</name>
<proteinExistence type="predicted"/>
<dbReference type="Gene3D" id="2.130.10.10">
    <property type="entry name" value="YVTN repeat-like/Quinoprotein amine dehydrogenase"/>
    <property type="match status" value="1"/>
</dbReference>
<evidence type="ECO:0000313" key="3">
    <source>
        <dbReference type="Proteomes" id="UP001189429"/>
    </source>
</evidence>
<feature type="non-terminal residue" evidence="2">
    <location>
        <position position="484"/>
    </location>
</feature>
<dbReference type="InterPro" id="IPR036322">
    <property type="entry name" value="WD40_repeat_dom_sf"/>
</dbReference>
<keyword evidence="3" id="KW-1185">Reference proteome</keyword>
<dbReference type="SUPFAM" id="SSF50998">
    <property type="entry name" value="Quinoprotein alcohol dehydrogenase-like"/>
    <property type="match status" value="1"/>
</dbReference>
<comment type="caution">
    <text evidence="2">The sequence shown here is derived from an EMBL/GenBank/DDBJ whole genome shotgun (WGS) entry which is preliminary data.</text>
</comment>
<dbReference type="EMBL" id="CAUYUJ010022631">
    <property type="protein sequence ID" value="CAK0911750.1"/>
    <property type="molecule type" value="Genomic_DNA"/>
</dbReference>
<dbReference type="SUPFAM" id="SSF50978">
    <property type="entry name" value="WD40 repeat-like"/>
    <property type="match status" value="1"/>
</dbReference>
<dbReference type="Proteomes" id="UP001189429">
    <property type="component" value="Unassembled WGS sequence"/>
</dbReference>
<dbReference type="InterPro" id="IPR011047">
    <property type="entry name" value="Quinoprotein_ADH-like_sf"/>
</dbReference>